<dbReference type="Proteomes" id="UP000326757">
    <property type="component" value="Unassembled WGS sequence"/>
</dbReference>
<dbReference type="AlphaFoldDB" id="A0A5N6KAN5"/>
<dbReference type="PANTHER" id="PTHR39142">
    <property type="entry name" value="MID1P"/>
    <property type="match status" value="1"/>
</dbReference>
<reference evidence="2 3" key="1">
    <citation type="submission" date="2019-06" db="EMBL/GenBank/DDBJ databases">
        <title>Genome Sequence of the Brown Rot Fungal Pathogen Monilinia laxa.</title>
        <authorList>
            <person name="De Miccolis Angelini R.M."/>
            <person name="Landi L."/>
            <person name="Abate D."/>
            <person name="Pollastro S."/>
            <person name="Romanazzi G."/>
            <person name="Faretra F."/>
        </authorList>
    </citation>
    <scope>NUCLEOTIDE SEQUENCE [LARGE SCALE GENOMIC DNA]</scope>
    <source>
        <strain evidence="2 3">Mlax316</strain>
    </source>
</reference>
<dbReference type="OrthoDB" id="5405745at2759"/>
<comment type="caution">
    <text evidence="2">The sequence shown here is derived from an EMBL/GenBank/DDBJ whole genome shotgun (WGS) entry which is preliminary data.</text>
</comment>
<evidence type="ECO:0008006" key="4">
    <source>
        <dbReference type="Google" id="ProtNLM"/>
    </source>
</evidence>
<dbReference type="PANTHER" id="PTHR39142:SF1">
    <property type="entry name" value="AEL197CP"/>
    <property type="match status" value="1"/>
</dbReference>
<evidence type="ECO:0000256" key="1">
    <source>
        <dbReference type="SAM" id="MobiDB-lite"/>
    </source>
</evidence>
<sequence length="710" mass="77341">MPLPKLSPLQSRLAASLMGSIMLLILYLAFSSSHFAYAADVNSIRPEDHNHERLIDLTMLEPDDEDEDVGPRLDGYEAEFVGFDRSIIGRVASANDPTPLINNRVVTTNIEQGHTIPFSFLNSSLWGALSPQASSLPSPFRFRKRNSESAGNMGGEGFKNSDSEFLEVEDGEQVLTQDGETNSTLWPRQSSSTSTRTLYITVNTCTQPEAKQANLAAPSQLELYISQSEKNKNPRPGQDDSLQQIYKLDGGAAMITLNATGDVYIGLSGSNLTENYTGTWNAQIAASIDAPYHYYNSDESNLVLVDSDKGSALLVTNDLTTDNGSLYDEWVNLIPPFTMFASKTANSSIAGLQYSYCGLEKKAEIAGTINGGQSTGKIQVSMTTRGEDNYPKQQLYLDGLTPGTSYYGVLAMTGNTTALGREGVGAGGQVWKAMSFSTISADNCALVYNLSFCDQVAWTVPSNPNTFPNTSALAEWYDNSTYDSYKYFKKALAQIPCNTTSSAQYSLAQNCTTCDAAYKTWLCSVTIPRCTDFYNDLPWLQERGMGQPFPNQKTLSPELLSQANSSLAMNGSRNPNIDTVVQPGPYKEILPCEDLCYGIVRACPAIMGFACPTPGDTGFDQSYGIRRTANESGQVTCNYPGAVHDQSIGSRSSIPQAMDKGWHRIGGVKEMGYDLEGTFEIPLKGGRAAFQAVGRPCMTLYFFFVSPRTT</sequence>
<dbReference type="EMBL" id="VIGI01000005">
    <property type="protein sequence ID" value="KAB8300250.1"/>
    <property type="molecule type" value="Genomic_DNA"/>
</dbReference>
<keyword evidence="3" id="KW-1185">Reference proteome</keyword>
<dbReference type="GO" id="GO:0005262">
    <property type="term" value="F:calcium channel activity"/>
    <property type="evidence" value="ECO:0007669"/>
    <property type="project" value="InterPro"/>
</dbReference>
<accession>A0A5N6KAN5</accession>
<evidence type="ECO:0000313" key="3">
    <source>
        <dbReference type="Proteomes" id="UP000326757"/>
    </source>
</evidence>
<gene>
    <name evidence="2" type="ORF">EYC80_000457</name>
</gene>
<name>A0A5N6KAN5_MONLA</name>
<protein>
    <recommendedName>
        <fullName evidence="4">FZ domain-containing protein</fullName>
    </recommendedName>
</protein>
<proteinExistence type="predicted"/>
<feature type="region of interest" description="Disordered" evidence="1">
    <location>
        <begin position="145"/>
        <end position="164"/>
    </location>
</feature>
<dbReference type="Pfam" id="PF12929">
    <property type="entry name" value="Mid1"/>
    <property type="match status" value="1"/>
</dbReference>
<dbReference type="GO" id="GO:0098703">
    <property type="term" value="P:calcium ion import across plasma membrane"/>
    <property type="evidence" value="ECO:0007669"/>
    <property type="project" value="InterPro"/>
</dbReference>
<organism evidence="2 3">
    <name type="scientific">Monilinia laxa</name>
    <name type="common">Brown rot fungus</name>
    <name type="synonym">Sclerotinia laxa</name>
    <dbReference type="NCBI Taxonomy" id="61186"/>
    <lineage>
        <taxon>Eukaryota</taxon>
        <taxon>Fungi</taxon>
        <taxon>Dikarya</taxon>
        <taxon>Ascomycota</taxon>
        <taxon>Pezizomycotina</taxon>
        <taxon>Leotiomycetes</taxon>
        <taxon>Helotiales</taxon>
        <taxon>Sclerotiniaceae</taxon>
        <taxon>Monilinia</taxon>
    </lineage>
</organism>
<evidence type="ECO:0000313" key="2">
    <source>
        <dbReference type="EMBL" id="KAB8300250.1"/>
    </source>
</evidence>
<dbReference type="InterPro" id="IPR024338">
    <property type="entry name" value="MID1/Yam8"/>
</dbReference>